<name>A0AAD9VC68_ACRCE</name>
<keyword evidence="8" id="KW-1071">Ligand-gated ion channel</keyword>
<organism evidence="11 12">
    <name type="scientific">Acropora cervicornis</name>
    <name type="common">Staghorn coral</name>
    <dbReference type="NCBI Taxonomy" id="6130"/>
    <lineage>
        <taxon>Eukaryota</taxon>
        <taxon>Metazoa</taxon>
        <taxon>Cnidaria</taxon>
        <taxon>Anthozoa</taxon>
        <taxon>Hexacorallia</taxon>
        <taxon>Scleractinia</taxon>
        <taxon>Astrocoeniina</taxon>
        <taxon>Acroporidae</taxon>
        <taxon>Acropora</taxon>
    </lineage>
</organism>
<keyword evidence="7 10" id="KW-0472">Membrane</keyword>
<dbReference type="GO" id="GO:0070588">
    <property type="term" value="P:calcium ion transmembrane transport"/>
    <property type="evidence" value="ECO:0007669"/>
    <property type="project" value="TreeGrafter"/>
</dbReference>
<evidence type="ECO:0000256" key="3">
    <source>
        <dbReference type="ARBA" id="ARBA00022448"/>
    </source>
</evidence>
<comment type="caution">
    <text evidence="11">The sequence shown here is derived from an EMBL/GenBank/DDBJ whole genome shotgun (WGS) entry which is preliminary data.</text>
</comment>
<keyword evidence="4 10" id="KW-0812">Transmembrane</keyword>
<evidence type="ECO:0000256" key="7">
    <source>
        <dbReference type="ARBA" id="ARBA00023136"/>
    </source>
</evidence>
<keyword evidence="5 10" id="KW-1133">Transmembrane helix</keyword>
<evidence type="ECO:0000256" key="8">
    <source>
        <dbReference type="ARBA" id="ARBA00023286"/>
    </source>
</evidence>
<reference evidence="11" key="2">
    <citation type="journal article" date="2023" name="Science">
        <title>Genomic signatures of disease resistance in endangered staghorn corals.</title>
        <authorList>
            <person name="Vollmer S.V."/>
            <person name="Selwyn J.D."/>
            <person name="Despard B.A."/>
            <person name="Roesel C.L."/>
        </authorList>
    </citation>
    <scope>NUCLEOTIDE SEQUENCE</scope>
    <source>
        <strain evidence="11">K2</strain>
    </source>
</reference>
<comment type="similarity">
    <text evidence="2">Belongs to the P2X receptor family.</text>
</comment>
<evidence type="ECO:0000256" key="10">
    <source>
        <dbReference type="SAM" id="Phobius"/>
    </source>
</evidence>
<keyword evidence="9" id="KW-0407">Ion channel</keyword>
<reference evidence="11" key="1">
    <citation type="journal article" date="2023" name="G3 (Bethesda)">
        <title>Whole genome assembly and annotation of the endangered Caribbean coral Acropora cervicornis.</title>
        <authorList>
            <person name="Selwyn J.D."/>
            <person name="Vollmer S.V."/>
        </authorList>
    </citation>
    <scope>NUCLEOTIDE SEQUENCE</scope>
    <source>
        <strain evidence="11">K2</strain>
    </source>
</reference>
<dbReference type="GO" id="GO:0012505">
    <property type="term" value="C:endomembrane system"/>
    <property type="evidence" value="ECO:0007669"/>
    <property type="project" value="UniProtKB-SubCell"/>
</dbReference>
<dbReference type="EMBL" id="JARQWQ010000010">
    <property type="protein sequence ID" value="KAK2569056.1"/>
    <property type="molecule type" value="Genomic_DNA"/>
</dbReference>
<comment type="subcellular location">
    <subcellularLocation>
        <location evidence="1">Endomembrane system</location>
    </subcellularLocation>
</comment>
<dbReference type="GO" id="GO:0015267">
    <property type="term" value="F:channel activity"/>
    <property type="evidence" value="ECO:0007669"/>
    <property type="project" value="UniProtKB-ARBA"/>
</dbReference>
<dbReference type="GO" id="GO:0016020">
    <property type="term" value="C:membrane"/>
    <property type="evidence" value="ECO:0007669"/>
    <property type="project" value="TreeGrafter"/>
</dbReference>
<keyword evidence="6" id="KW-0406">Ion transport</keyword>
<evidence type="ECO:0000256" key="6">
    <source>
        <dbReference type="ARBA" id="ARBA00023065"/>
    </source>
</evidence>
<evidence type="ECO:0000256" key="9">
    <source>
        <dbReference type="ARBA" id="ARBA00023303"/>
    </source>
</evidence>
<feature type="transmembrane region" description="Helical" evidence="10">
    <location>
        <begin position="21"/>
        <end position="40"/>
    </location>
</feature>
<dbReference type="PANTHER" id="PTHR10125">
    <property type="entry name" value="P2X PURINOCEPTOR"/>
    <property type="match status" value="1"/>
</dbReference>
<dbReference type="InterPro" id="IPR059116">
    <property type="entry name" value="P2X_receptor"/>
</dbReference>
<feature type="transmembrane region" description="Helical" evidence="10">
    <location>
        <begin position="313"/>
        <end position="339"/>
    </location>
</feature>
<evidence type="ECO:0000256" key="5">
    <source>
        <dbReference type="ARBA" id="ARBA00022989"/>
    </source>
</evidence>
<dbReference type="Pfam" id="PF00864">
    <property type="entry name" value="P2X_receptor"/>
    <property type="match status" value="1"/>
</dbReference>
<dbReference type="GO" id="GO:0007165">
    <property type="term" value="P:signal transduction"/>
    <property type="evidence" value="ECO:0007669"/>
    <property type="project" value="UniProtKB-ARBA"/>
</dbReference>
<evidence type="ECO:0000256" key="1">
    <source>
        <dbReference type="ARBA" id="ARBA00004308"/>
    </source>
</evidence>
<dbReference type="Gene3D" id="1.10.287.940">
    <property type="entry name" value="atp-gated p2x4 ion channel"/>
    <property type="match status" value="1"/>
</dbReference>
<sequence>MSFFHYITYKLVIIRDRRIGFIYYTIAVAIVLYTLAEIFLKKGYLELDTSPEATLRFALSDPKEDNGGNESGQIPSFENLTYCCNRDVEPSKSCTPCQFLDAQELSWPVESHTISLTTFAKDRWQMRNTSFSSMKSLYFTARPESMLVKIEHAVLATKLFSGGTDLAASQRKMKGYLIADENMNPRGRADRLPIQEILNAAGVASLDEVSDALNAKGKPFRRHGIVLHVTIHYQNTDSTILGTGDITYSYHVRRIPYADYRVNQLMPVRSEREFAADSNHRAHQENRLFRKRYGIKIEFHQSGRLGHFSFPALLMRLVSGVGLLTLTATIVDILTLYILPDRFRYRRFVYEESPVLEVKKNE</sequence>
<proteinExistence type="inferred from homology"/>
<accession>A0AAD9VC68</accession>
<dbReference type="PANTHER" id="PTHR10125:SF31">
    <property type="entry name" value="P2X RECEPTOR E"/>
    <property type="match status" value="1"/>
</dbReference>
<evidence type="ECO:0000256" key="4">
    <source>
        <dbReference type="ARBA" id="ARBA00022692"/>
    </source>
</evidence>
<evidence type="ECO:0000313" key="12">
    <source>
        <dbReference type="Proteomes" id="UP001249851"/>
    </source>
</evidence>
<protein>
    <submittedName>
        <fullName evidence="11">P2X receptor E</fullName>
    </submittedName>
</protein>
<dbReference type="AlphaFoldDB" id="A0AAD9VC68"/>
<dbReference type="Proteomes" id="UP001249851">
    <property type="component" value="Unassembled WGS sequence"/>
</dbReference>
<keyword evidence="11" id="KW-0675">Receptor</keyword>
<gene>
    <name evidence="11" type="ORF">P5673_005939</name>
</gene>
<keyword evidence="12" id="KW-1185">Reference proteome</keyword>
<keyword evidence="3" id="KW-0813">Transport</keyword>
<evidence type="ECO:0000256" key="2">
    <source>
        <dbReference type="ARBA" id="ARBA00009848"/>
    </source>
</evidence>
<evidence type="ECO:0000313" key="11">
    <source>
        <dbReference type="EMBL" id="KAK2569056.1"/>
    </source>
</evidence>